<sequence length="65" mass="7550">MFDEKAFKISVIMSGVTMKQVAEHLGINEATLYRKIKRDGDFSRKEINDLIPFLKIENPFPIFFA</sequence>
<dbReference type="OrthoDB" id="1912087at2"/>
<evidence type="ECO:0000313" key="3">
    <source>
        <dbReference type="Proteomes" id="UP000199394"/>
    </source>
</evidence>
<dbReference type="InterPro" id="IPR009057">
    <property type="entry name" value="Homeodomain-like_sf"/>
</dbReference>
<name>A0A1H3XZW3_9FIRM</name>
<dbReference type="Gene3D" id="1.10.10.60">
    <property type="entry name" value="Homeodomain-like"/>
    <property type="match status" value="1"/>
</dbReference>
<protein>
    <submittedName>
        <fullName evidence="2">Regulatory protein, Fis family</fullName>
    </submittedName>
</protein>
<organism evidence="2 3">
    <name type="scientific">Eubacterium aggregans</name>
    <dbReference type="NCBI Taxonomy" id="81409"/>
    <lineage>
        <taxon>Bacteria</taxon>
        <taxon>Bacillati</taxon>
        <taxon>Bacillota</taxon>
        <taxon>Clostridia</taxon>
        <taxon>Eubacteriales</taxon>
        <taxon>Eubacteriaceae</taxon>
        <taxon>Eubacterium</taxon>
    </lineage>
</organism>
<dbReference type="Pfam" id="PF02954">
    <property type="entry name" value="HTH_8"/>
    <property type="match status" value="1"/>
</dbReference>
<evidence type="ECO:0000313" key="2">
    <source>
        <dbReference type="EMBL" id="SEA04997.1"/>
    </source>
</evidence>
<dbReference type="SUPFAM" id="SSF46689">
    <property type="entry name" value="Homeodomain-like"/>
    <property type="match status" value="1"/>
</dbReference>
<dbReference type="InterPro" id="IPR002197">
    <property type="entry name" value="HTH_Fis"/>
</dbReference>
<keyword evidence="3" id="KW-1185">Reference proteome</keyword>
<feature type="domain" description="DNA binding HTH" evidence="1">
    <location>
        <begin position="18"/>
        <end position="38"/>
    </location>
</feature>
<reference evidence="2 3" key="1">
    <citation type="submission" date="2016-10" db="EMBL/GenBank/DDBJ databases">
        <authorList>
            <person name="de Groot N.N."/>
        </authorList>
    </citation>
    <scope>NUCLEOTIDE SEQUENCE [LARGE SCALE GENOMIC DNA]</scope>
    <source>
        <strain evidence="2 3">SR12</strain>
    </source>
</reference>
<dbReference type="EMBL" id="FNRK01000003">
    <property type="protein sequence ID" value="SEA04997.1"/>
    <property type="molecule type" value="Genomic_DNA"/>
</dbReference>
<dbReference type="Proteomes" id="UP000199394">
    <property type="component" value="Unassembled WGS sequence"/>
</dbReference>
<proteinExistence type="predicted"/>
<evidence type="ECO:0000259" key="1">
    <source>
        <dbReference type="Pfam" id="PF02954"/>
    </source>
</evidence>
<dbReference type="GO" id="GO:0043565">
    <property type="term" value="F:sequence-specific DNA binding"/>
    <property type="evidence" value="ECO:0007669"/>
    <property type="project" value="InterPro"/>
</dbReference>
<dbReference type="RefSeq" id="WP_090304633.1">
    <property type="nucleotide sequence ID" value="NZ_FNRK01000003.1"/>
</dbReference>
<dbReference type="AlphaFoldDB" id="A0A1H3XZW3"/>
<dbReference type="STRING" id="81409.SAMN04515656_1037"/>
<accession>A0A1H3XZW3</accession>
<gene>
    <name evidence="2" type="ORF">SAMN04515656_1037</name>
</gene>